<keyword evidence="3" id="KW-1003">Cell membrane</keyword>
<dbReference type="Pfam" id="PF01478">
    <property type="entry name" value="Peptidase_A24"/>
    <property type="match status" value="1"/>
</dbReference>
<dbReference type="EMBL" id="BMYZ01000001">
    <property type="protein sequence ID" value="GGY62862.1"/>
    <property type="molecule type" value="Genomic_DNA"/>
</dbReference>
<evidence type="ECO:0000313" key="14">
    <source>
        <dbReference type="Proteomes" id="UP000619761"/>
    </source>
</evidence>
<evidence type="ECO:0000259" key="11">
    <source>
        <dbReference type="Pfam" id="PF01478"/>
    </source>
</evidence>
<feature type="domain" description="Prepilin type IV endopeptidase peptidase" evidence="11">
    <location>
        <begin position="144"/>
        <end position="253"/>
    </location>
</feature>
<feature type="transmembrane region" description="Helical" evidence="10">
    <location>
        <begin position="12"/>
        <end position="34"/>
    </location>
</feature>
<evidence type="ECO:0000256" key="4">
    <source>
        <dbReference type="ARBA" id="ARBA00022519"/>
    </source>
</evidence>
<dbReference type="Gene3D" id="1.20.120.1220">
    <property type="match status" value="1"/>
</dbReference>
<feature type="domain" description="Prepilin peptidase A24 N-terminal" evidence="12">
    <location>
        <begin position="21"/>
        <end position="134"/>
    </location>
</feature>
<comment type="function">
    <text evidence="9">Plays an essential role in type IV pili and type II pseudopili formation by proteolytically removing the leader sequence from substrate proteins and subsequently monomethylating the alpha-amino group of the newly exposed N-terminal phenylalanine.</text>
</comment>
<feature type="transmembrane region" description="Helical" evidence="10">
    <location>
        <begin position="125"/>
        <end position="156"/>
    </location>
</feature>
<evidence type="ECO:0000256" key="3">
    <source>
        <dbReference type="ARBA" id="ARBA00022475"/>
    </source>
</evidence>
<keyword evidence="6 10" id="KW-1133">Transmembrane helix</keyword>
<evidence type="ECO:0000259" key="12">
    <source>
        <dbReference type="Pfam" id="PF06750"/>
    </source>
</evidence>
<dbReference type="PANTHER" id="PTHR30487">
    <property type="entry name" value="TYPE 4 PREPILIN-LIKE PROTEINS LEADER PEPTIDE-PROCESSING ENZYME"/>
    <property type="match status" value="1"/>
</dbReference>
<dbReference type="InterPro" id="IPR014032">
    <property type="entry name" value="Peptidase_A24A_bac"/>
</dbReference>
<dbReference type="EC" id="3.4.23.43" evidence="9"/>
<dbReference type="EC" id="2.1.1.-" evidence="9"/>
<gene>
    <name evidence="13" type="primary">pilD</name>
    <name evidence="13" type="ORF">GCM10011613_03000</name>
</gene>
<dbReference type="InterPro" id="IPR010627">
    <property type="entry name" value="Prepilin_pept_A24_N"/>
</dbReference>
<evidence type="ECO:0000313" key="13">
    <source>
        <dbReference type="EMBL" id="GGY62862.1"/>
    </source>
</evidence>
<dbReference type="PANTHER" id="PTHR30487:SF0">
    <property type="entry name" value="PREPILIN LEADER PEPTIDASE_N-METHYLTRANSFERASE-RELATED"/>
    <property type="match status" value="1"/>
</dbReference>
<name>A0ABQ3AP76_9GAMM</name>
<comment type="similarity">
    <text evidence="2 8">Belongs to the peptidase A24 family.</text>
</comment>
<evidence type="ECO:0000256" key="5">
    <source>
        <dbReference type="ARBA" id="ARBA00022692"/>
    </source>
</evidence>
<proteinExistence type="inferred from homology"/>
<comment type="caution">
    <text evidence="13">The sequence shown here is derived from an EMBL/GenBank/DDBJ whole genome shotgun (WGS) entry which is preliminary data.</text>
</comment>
<keyword evidence="5 9" id="KW-0812">Transmembrane</keyword>
<evidence type="ECO:0000256" key="1">
    <source>
        <dbReference type="ARBA" id="ARBA00004429"/>
    </source>
</evidence>
<evidence type="ECO:0000256" key="9">
    <source>
        <dbReference type="RuleBase" id="RU003794"/>
    </source>
</evidence>
<evidence type="ECO:0000256" key="6">
    <source>
        <dbReference type="ARBA" id="ARBA00022989"/>
    </source>
</evidence>
<protein>
    <recommendedName>
        <fullName evidence="9">Prepilin leader peptidase/N-methyltransferase</fullName>
        <ecNumber evidence="9">2.1.1.-</ecNumber>
        <ecNumber evidence="9">3.4.23.43</ecNumber>
    </recommendedName>
</protein>
<organism evidence="13 14">
    <name type="scientific">Cellvibrio zantedeschiae</name>
    <dbReference type="NCBI Taxonomy" id="1237077"/>
    <lineage>
        <taxon>Bacteria</taxon>
        <taxon>Pseudomonadati</taxon>
        <taxon>Pseudomonadota</taxon>
        <taxon>Gammaproteobacteria</taxon>
        <taxon>Cellvibrionales</taxon>
        <taxon>Cellvibrionaceae</taxon>
        <taxon>Cellvibrio</taxon>
    </lineage>
</organism>
<keyword evidence="9" id="KW-0489">Methyltransferase</keyword>
<evidence type="ECO:0000256" key="8">
    <source>
        <dbReference type="RuleBase" id="RU003793"/>
    </source>
</evidence>
<accession>A0ABQ3AP76</accession>
<feature type="transmembrane region" description="Helical" evidence="10">
    <location>
        <begin position="162"/>
        <end position="183"/>
    </location>
</feature>
<evidence type="ECO:0000256" key="2">
    <source>
        <dbReference type="ARBA" id="ARBA00005801"/>
    </source>
</evidence>
<sequence length="299" mass="33092">MSDIVKALELYPLLGIISAGILGLLVGSFLNVVIYRVPKMMEREWRAQCIEFLGAENIKEDAKKESTPEKFNLITPSSTCPSCGHRIKPWENIPVISYLFLRGKCSACKTSISSRYPIIESVTGIFSAVAIYTFGPTWAGLACLFFTWCLIALTMIDFDTQLLPDSITLPLLWLGLIANYFGLFTSLDSALWGAIGGYLSLFSVYWLFKLLTGKEGMGFGDFKLLGALGAWLGWQMLLQIIMLSALAGAVIGVSMIIIRGRDKNIPIPFGPYLAIAGWIALMWGQDINQLYLSYAFGHR</sequence>
<keyword evidence="9" id="KW-0378">Hydrolase</keyword>
<keyword evidence="9" id="KW-0511">Multifunctional enzyme</keyword>
<dbReference type="Pfam" id="PF06750">
    <property type="entry name" value="A24_N_bact"/>
    <property type="match status" value="1"/>
</dbReference>
<evidence type="ECO:0000256" key="10">
    <source>
        <dbReference type="SAM" id="Phobius"/>
    </source>
</evidence>
<keyword evidence="14" id="KW-1185">Reference proteome</keyword>
<keyword evidence="4" id="KW-0997">Cell inner membrane</keyword>
<comment type="catalytic activity">
    <reaction evidence="9">
        <text>Typically cleaves a -Gly-|-Phe- bond to release an N-terminal, basic peptide of 5-8 residues from type IV prepilin, and then N-methylates the new N-terminal amino group, the methyl donor being S-adenosyl-L-methionine.</text>
        <dbReference type="EC" id="3.4.23.43"/>
    </reaction>
</comment>
<keyword evidence="9" id="KW-0808">Transferase</keyword>
<evidence type="ECO:0000256" key="7">
    <source>
        <dbReference type="ARBA" id="ARBA00023136"/>
    </source>
</evidence>
<comment type="subcellular location">
    <subcellularLocation>
        <location evidence="1">Cell inner membrane</location>
        <topology evidence="1">Multi-pass membrane protein</topology>
    </subcellularLocation>
    <subcellularLocation>
        <location evidence="9">Cell membrane</location>
        <topology evidence="9">Multi-pass membrane protein</topology>
    </subcellularLocation>
</comment>
<reference evidence="14" key="1">
    <citation type="journal article" date="2019" name="Int. J. Syst. Evol. Microbiol.">
        <title>The Global Catalogue of Microorganisms (GCM) 10K type strain sequencing project: providing services to taxonomists for standard genome sequencing and annotation.</title>
        <authorList>
            <consortium name="The Broad Institute Genomics Platform"/>
            <consortium name="The Broad Institute Genome Sequencing Center for Infectious Disease"/>
            <person name="Wu L."/>
            <person name="Ma J."/>
        </authorList>
    </citation>
    <scope>NUCLEOTIDE SEQUENCE [LARGE SCALE GENOMIC DNA]</scope>
    <source>
        <strain evidence="14">KCTC 32239</strain>
    </source>
</reference>
<dbReference type="Proteomes" id="UP000619761">
    <property type="component" value="Unassembled WGS sequence"/>
</dbReference>
<dbReference type="PRINTS" id="PR00864">
    <property type="entry name" value="PREPILNPTASE"/>
</dbReference>
<keyword evidence="7 10" id="KW-0472">Membrane</keyword>
<feature type="transmembrane region" description="Helical" evidence="10">
    <location>
        <begin position="228"/>
        <end position="258"/>
    </location>
</feature>
<feature type="transmembrane region" description="Helical" evidence="10">
    <location>
        <begin position="190"/>
        <end position="208"/>
    </location>
</feature>
<feature type="transmembrane region" description="Helical" evidence="10">
    <location>
        <begin position="265"/>
        <end position="284"/>
    </location>
</feature>
<dbReference type="InterPro" id="IPR050882">
    <property type="entry name" value="Prepilin_peptidase/N-MTase"/>
</dbReference>
<dbReference type="InterPro" id="IPR000045">
    <property type="entry name" value="Prepilin_IV_endopep_pep"/>
</dbReference>
<keyword evidence="9" id="KW-0645">Protease</keyword>